<dbReference type="PROSITE" id="PS50297">
    <property type="entry name" value="ANK_REP_REGION"/>
    <property type="match status" value="3"/>
</dbReference>
<keyword evidence="7" id="KW-1185">Reference proteome</keyword>
<feature type="repeat" description="ANK" evidence="5">
    <location>
        <begin position="345"/>
        <end position="377"/>
    </location>
</feature>
<sequence length="447" mass="48876">MHSIGVGTPVYLKEGTVTPGTPKVMTRDTGVGLANINENFLVGLRTRNMACGPSRLPDPNKTRSIGVEVGDGRIRDVDGHMWMPAHLLQPQMEPGLDHYIDRMQRLLKEQQSLLTSSHFKPRDEVALQPQHILDTQHGVSGHGPSSKAIDSMQLKSKNLIGHFNGKHFLHPSTISKAFQYLLEEELDSMIFSKKYEMNDKVISACHKLKAHLNDTKVLSNRELRSCLNMIQQDWFYVSSQKNACPEAVEGFLSMCRHVSPAVLTHVTNMADQNGNTALHYSVSHSNFRVVQKLLDAGVCNVNQQNKAGYTPIMLAALAAVETKEDMSVVEGLFRKGDVNAKAIQAGQTALMLAVSHGRMDMVKVLLATGSKVNIQDDEGSTALMCASEHGHVDIVRLLLAQPGCDATLSDNDDSTSMSIALDAGHNDIAMLLCAHINYGLGQPLAIS</sequence>
<dbReference type="PANTHER" id="PTHR24168:SF19">
    <property type="entry name" value="KN MOTIF AND ANKYRIN REPEAT DOMAIN-CONTAINING PROTEIN 1"/>
    <property type="match status" value="1"/>
</dbReference>
<dbReference type="Gene3D" id="1.25.40.20">
    <property type="entry name" value="Ankyrin repeat-containing domain"/>
    <property type="match status" value="1"/>
</dbReference>
<evidence type="ECO:0000256" key="2">
    <source>
        <dbReference type="ARBA" id="ARBA00022737"/>
    </source>
</evidence>
<dbReference type="SUPFAM" id="SSF48403">
    <property type="entry name" value="Ankyrin repeat"/>
    <property type="match status" value="1"/>
</dbReference>
<dbReference type="SMART" id="SM00248">
    <property type="entry name" value="ANK"/>
    <property type="match status" value="4"/>
</dbReference>
<gene>
    <name evidence="6" type="ORF">QTP70_035117</name>
</gene>
<evidence type="ECO:0000313" key="6">
    <source>
        <dbReference type="EMBL" id="KAK3509467.1"/>
    </source>
</evidence>
<reference evidence="6" key="1">
    <citation type="submission" date="2023-06" db="EMBL/GenBank/DDBJ databases">
        <title>Male Hemibagrus guttatus genome.</title>
        <authorList>
            <person name="Bian C."/>
        </authorList>
    </citation>
    <scope>NUCLEOTIDE SEQUENCE</scope>
    <source>
        <strain evidence="6">Male_cb2023</strain>
        <tissue evidence="6">Muscle</tissue>
    </source>
</reference>
<protein>
    <recommendedName>
        <fullName evidence="8">KN motif and ankyrin repeat domain-containing protein 1</fullName>
    </recommendedName>
</protein>
<dbReference type="InterPro" id="IPR036770">
    <property type="entry name" value="Ankyrin_rpt-contain_sf"/>
</dbReference>
<dbReference type="PROSITE" id="PS50088">
    <property type="entry name" value="ANK_REPEAT"/>
    <property type="match status" value="3"/>
</dbReference>
<dbReference type="InterPro" id="IPR002110">
    <property type="entry name" value="Ankyrin_rpt"/>
</dbReference>
<feature type="repeat" description="ANK" evidence="5">
    <location>
        <begin position="378"/>
        <end position="411"/>
    </location>
</feature>
<evidence type="ECO:0000256" key="3">
    <source>
        <dbReference type="ARBA" id="ARBA00023043"/>
    </source>
</evidence>
<dbReference type="EMBL" id="JAUCMX010000027">
    <property type="protein sequence ID" value="KAK3509467.1"/>
    <property type="molecule type" value="Genomic_DNA"/>
</dbReference>
<comment type="caution">
    <text evidence="6">The sequence shown here is derived from an EMBL/GenBank/DDBJ whole genome shotgun (WGS) entry which is preliminary data.</text>
</comment>
<dbReference type="FunFam" id="1.25.40.20:FF:000017">
    <property type="entry name" value="KN motif and ankyrin repeat domain-containing protein 1"/>
    <property type="match status" value="1"/>
</dbReference>
<dbReference type="Pfam" id="PF12796">
    <property type="entry name" value="Ank_2"/>
    <property type="match status" value="2"/>
</dbReference>
<dbReference type="Proteomes" id="UP001274896">
    <property type="component" value="Unassembled WGS sequence"/>
</dbReference>
<keyword evidence="4" id="KW-0175">Coiled coil</keyword>
<name>A0AAE0PWP4_9TELE</name>
<evidence type="ECO:0008006" key="8">
    <source>
        <dbReference type="Google" id="ProtNLM"/>
    </source>
</evidence>
<organism evidence="6 7">
    <name type="scientific">Hemibagrus guttatus</name>
    <dbReference type="NCBI Taxonomy" id="175788"/>
    <lineage>
        <taxon>Eukaryota</taxon>
        <taxon>Metazoa</taxon>
        <taxon>Chordata</taxon>
        <taxon>Craniata</taxon>
        <taxon>Vertebrata</taxon>
        <taxon>Euteleostomi</taxon>
        <taxon>Actinopterygii</taxon>
        <taxon>Neopterygii</taxon>
        <taxon>Teleostei</taxon>
        <taxon>Ostariophysi</taxon>
        <taxon>Siluriformes</taxon>
        <taxon>Bagridae</taxon>
        <taxon>Hemibagrus</taxon>
    </lineage>
</organism>
<dbReference type="AlphaFoldDB" id="A0AAE0PWP4"/>
<dbReference type="GO" id="GO:0005856">
    <property type="term" value="C:cytoskeleton"/>
    <property type="evidence" value="ECO:0007669"/>
    <property type="project" value="TreeGrafter"/>
</dbReference>
<dbReference type="PANTHER" id="PTHR24168">
    <property type="entry name" value="KN MOTIF AND ANKYRIN REPEAT DOMAIN-CONTAINING"/>
    <property type="match status" value="1"/>
</dbReference>
<evidence type="ECO:0000313" key="7">
    <source>
        <dbReference type="Proteomes" id="UP001274896"/>
    </source>
</evidence>
<accession>A0AAE0PWP4</accession>
<keyword evidence="2" id="KW-0677">Repeat</keyword>
<keyword evidence="3 5" id="KW-0040">ANK repeat</keyword>
<proteinExistence type="predicted"/>
<keyword evidence="1" id="KW-0597">Phosphoprotein</keyword>
<dbReference type="GO" id="GO:0005737">
    <property type="term" value="C:cytoplasm"/>
    <property type="evidence" value="ECO:0007669"/>
    <property type="project" value="TreeGrafter"/>
</dbReference>
<evidence type="ECO:0000256" key="5">
    <source>
        <dbReference type="PROSITE-ProRule" id="PRU00023"/>
    </source>
</evidence>
<dbReference type="InterPro" id="IPR047184">
    <property type="entry name" value="KANK1-4"/>
</dbReference>
<feature type="repeat" description="ANK" evidence="5">
    <location>
        <begin position="273"/>
        <end position="298"/>
    </location>
</feature>
<evidence type="ECO:0000256" key="1">
    <source>
        <dbReference type="ARBA" id="ARBA00022553"/>
    </source>
</evidence>
<dbReference type="GO" id="GO:0030837">
    <property type="term" value="P:negative regulation of actin filament polymerization"/>
    <property type="evidence" value="ECO:0007669"/>
    <property type="project" value="InterPro"/>
</dbReference>
<evidence type="ECO:0000256" key="4">
    <source>
        <dbReference type="ARBA" id="ARBA00023054"/>
    </source>
</evidence>